<gene>
    <name evidence="2" type="ORF">E2R59_06305</name>
</gene>
<evidence type="ECO:0000313" key="3">
    <source>
        <dbReference type="Proteomes" id="UP000295163"/>
    </source>
</evidence>
<evidence type="ECO:0000256" key="1">
    <source>
        <dbReference type="SAM" id="SignalP"/>
    </source>
</evidence>
<proteinExistence type="predicted"/>
<sequence>MRQVRATALALATVLVGASAAVTAAGATAPQTHRGDLPSGARFVVETPADWNGTLLVWSPGYIGGAPGGEAASGPSTTTRAWLLEHGYALAGSKPTTNGWAVEELLGDQDDVVDVASDLLGDPETTIAWGSSMGGLTSAALLERYPEDFDGALPLCASVAGGVGMLNQSLDAAFTFKTLLAPEDDRIELVDVDDEQVSRAAAQQVLDTAQTTPEGRARIALAAAFAQLPGRTQPGTDRPGAHDWAAQQEQQHGVFMFSVFSPRQPLEARAGGNFSWNTGVDYRRQLAASGNAQQVRALYRAAGLDLDADLGRLEAAPRIAADPDAVQYMLDNAAPTGQIEGPVLTLHETGDTAPTVTQARAYADAVSAAGNGKLLRQTFVDRPGHCDYTPAEQLAALTTLEERIDTGRWSNAATSASLNARAQELDEQSPLDLGAAGFVDLRPHQFARPSYPLHGR</sequence>
<dbReference type="EMBL" id="SMZT01000002">
    <property type="protein sequence ID" value="TDL44674.1"/>
    <property type="molecule type" value="Genomic_DNA"/>
</dbReference>
<evidence type="ECO:0000313" key="2">
    <source>
        <dbReference type="EMBL" id="TDL44674.1"/>
    </source>
</evidence>
<dbReference type="Gene3D" id="3.40.50.1820">
    <property type="entry name" value="alpha/beta hydrolase"/>
    <property type="match status" value="1"/>
</dbReference>
<protein>
    <recommendedName>
        <fullName evidence="4">Peptidase S9 prolyl oligopeptidase catalytic domain-containing protein</fullName>
    </recommendedName>
</protein>
<reference evidence="2 3" key="1">
    <citation type="submission" date="2019-03" db="EMBL/GenBank/DDBJ databases">
        <title>Genome Sequencing and Assembly of Various Microbes Isolated from Partially Reclaimed Soil and Acid Mine Drainage (AMD) Site.</title>
        <authorList>
            <person name="Steinbock B."/>
            <person name="Bechtold R."/>
            <person name="Sevigny J.L."/>
            <person name="Thomas D."/>
            <person name="Cuthill L.R."/>
            <person name="Aveiro Johannsen E.J."/>
            <person name="Thomas K."/>
            <person name="Ghosh A."/>
        </authorList>
    </citation>
    <scope>NUCLEOTIDE SEQUENCE [LARGE SCALE GENOMIC DNA]</scope>
    <source>
        <strain evidence="2 3">S-A3</strain>
    </source>
</reference>
<name>A0A4R5YMX9_KOCRO</name>
<feature type="chain" id="PRO_5038817630" description="Peptidase S9 prolyl oligopeptidase catalytic domain-containing protein" evidence="1">
    <location>
        <begin position="25"/>
        <end position="456"/>
    </location>
</feature>
<evidence type="ECO:0008006" key="4">
    <source>
        <dbReference type="Google" id="ProtNLM"/>
    </source>
</evidence>
<dbReference type="InterPro" id="IPR029058">
    <property type="entry name" value="AB_hydrolase_fold"/>
</dbReference>
<accession>A0A4R5YMX9</accession>
<feature type="signal peptide" evidence="1">
    <location>
        <begin position="1"/>
        <end position="24"/>
    </location>
</feature>
<dbReference type="RefSeq" id="WP_133409752.1">
    <property type="nucleotide sequence ID" value="NZ_SMZT01000002.1"/>
</dbReference>
<dbReference type="GeneID" id="64347019"/>
<comment type="caution">
    <text evidence="2">The sequence shown here is derived from an EMBL/GenBank/DDBJ whole genome shotgun (WGS) entry which is preliminary data.</text>
</comment>
<keyword evidence="1" id="KW-0732">Signal</keyword>
<dbReference type="Proteomes" id="UP000295163">
    <property type="component" value="Unassembled WGS sequence"/>
</dbReference>
<organism evidence="2 3">
    <name type="scientific">Kocuria rosea</name>
    <name type="common">Deinococcus erythromyxa</name>
    <name type="synonym">Micrococcus rubens</name>
    <dbReference type="NCBI Taxonomy" id="1275"/>
    <lineage>
        <taxon>Bacteria</taxon>
        <taxon>Bacillati</taxon>
        <taxon>Actinomycetota</taxon>
        <taxon>Actinomycetes</taxon>
        <taxon>Micrococcales</taxon>
        <taxon>Micrococcaceae</taxon>
        <taxon>Kocuria</taxon>
    </lineage>
</organism>
<dbReference type="SUPFAM" id="SSF53474">
    <property type="entry name" value="alpha/beta-Hydrolases"/>
    <property type="match status" value="1"/>
</dbReference>
<dbReference type="AlphaFoldDB" id="A0A4R5YMX9"/>